<feature type="compositionally biased region" description="Polar residues" evidence="1">
    <location>
        <begin position="28"/>
        <end position="37"/>
    </location>
</feature>
<gene>
    <name evidence="3" type="ORF">EXIGLDRAFT_728782</name>
</gene>
<sequence length="240" mass="25761">MIVDKKAADSDPPPYTPNLESGAPPNPNDASTVTAPPNVSRCNLLNIERSYNSITGTYVVDPTLVIPQSLLQPLSTEELESGGQRANLRLSAPYGRIKADVWMLDSPTQEPTRLMFNATSASVDLRLHDLGNAPCKVTVQSGYSSVKLTLPRDYVGPLSLRSKYGSVGPLPERVATLSDAGGERRCFVGDLKAMGNDGLWTGSTIEVTAPYSKITIEFIGDHPERSSWGSGWKSLLGLSA</sequence>
<name>A0A165CVH1_EXIGL</name>
<dbReference type="STRING" id="1314781.A0A165CVH1"/>
<evidence type="ECO:0000313" key="3">
    <source>
        <dbReference type="EMBL" id="KZV83210.1"/>
    </source>
</evidence>
<feature type="domain" description="DUF7330" evidence="2">
    <location>
        <begin position="43"/>
        <end position="220"/>
    </location>
</feature>
<evidence type="ECO:0000259" key="2">
    <source>
        <dbReference type="Pfam" id="PF24016"/>
    </source>
</evidence>
<dbReference type="Proteomes" id="UP000077266">
    <property type="component" value="Unassembled WGS sequence"/>
</dbReference>
<dbReference type="EMBL" id="KV426283">
    <property type="protein sequence ID" value="KZV83210.1"/>
    <property type="molecule type" value="Genomic_DNA"/>
</dbReference>
<accession>A0A165CVH1</accession>
<protein>
    <recommendedName>
        <fullName evidence="2">DUF7330 domain-containing protein</fullName>
    </recommendedName>
</protein>
<dbReference type="Pfam" id="PF24016">
    <property type="entry name" value="DUF7330"/>
    <property type="match status" value="1"/>
</dbReference>
<proteinExistence type="predicted"/>
<organism evidence="3 4">
    <name type="scientific">Exidia glandulosa HHB12029</name>
    <dbReference type="NCBI Taxonomy" id="1314781"/>
    <lineage>
        <taxon>Eukaryota</taxon>
        <taxon>Fungi</taxon>
        <taxon>Dikarya</taxon>
        <taxon>Basidiomycota</taxon>
        <taxon>Agaricomycotina</taxon>
        <taxon>Agaricomycetes</taxon>
        <taxon>Auriculariales</taxon>
        <taxon>Exidiaceae</taxon>
        <taxon>Exidia</taxon>
    </lineage>
</organism>
<reference evidence="3 4" key="1">
    <citation type="journal article" date="2016" name="Mol. Biol. Evol.">
        <title>Comparative Genomics of Early-Diverging Mushroom-Forming Fungi Provides Insights into the Origins of Lignocellulose Decay Capabilities.</title>
        <authorList>
            <person name="Nagy L.G."/>
            <person name="Riley R."/>
            <person name="Tritt A."/>
            <person name="Adam C."/>
            <person name="Daum C."/>
            <person name="Floudas D."/>
            <person name="Sun H."/>
            <person name="Yadav J.S."/>
            <person name="Pangilinan J."/>
            <person name="Larsson K.H."/>
            <person name="Matsuura K."/>
            <person name="Barry K."/>
            <person name="Labutti K."/>
            <person name="Kuo R."/>
            <person name="Ohm R.A."/>
            <person name="Bhattacharya S.S."/>
            <person name="Shirouzu T."/>
            <person name="Yoshinaga Y."/>
            <person name="Martin F.M."/>
            <person name="Grigoriev I.V."/>
            <person name="Hibbett D.S."/>
        </authorList>
    </citation>
    <scope>NUCLEOTIDE SEQUENCE [LARGE SCALE GENOMIC DNA]</scope>
    <source>
        <strain evidence="3 4">HHB12029</strain>
    </source>
</reference>
<evidence type="ECO:0000313" key="4">
    <source>
        <dbReference type="Proteomes" id="UP000077266"/>
    </source>
</evidence>
<dbReference type="InterPro" id="IPR055754">
    <property type="entry name" value="DUF7330"/>
</dbReference>
<evidence type="ECO:0000256" key="1">
    <source>
        <dbReference type="SAM" id="MobiDB-lite"/>
    </source>
</evidence>
<feature type="region of interest" description="Disordered" evidence="1">
    <location>
        <begin position="1"/>
        <end position="37"/>
    </location>
</feature>
<dbReference type="InParanoid" id="A0A165CVH1"/>
<keyword evidence="4" id="KW-1185">Reference proteome</keyword>
<dbReference type="AlphaFoldDB" id="A0A165CVH1"/>
<dbReference type="OrthoDB" id="5289249at2759"/>